<gene>
    <name evidence="1" type="ORF">HCN58_30465</name>
</gene>
<dbReference type="Proteomes" id="UP000544122">
    <property type="component" value="Unassembled WGS sequence"/>
</dbReference>
<keyword evidence="2" id="KW-1185">Reference proteome</keyword>
<evidence type="ECO:0000313" key="2">
    <source>
        <dbReference type="Proteomes" id="UP000544122"/>
    </source>
</evidence>
<accession>A0A7Y4LZ12</accession>
<dbReference type="AlphaFoldDB" id="A0A7Y4LZ12"/>
<proteinExistence type="predicted"/>
<sequence>MVHNGKLLGRATLTAVLKPVVSPFADANYFATRVETSLQYPVKQDEWKSLLGSMMESTLTESDARENLKKWQPVRRHCRDFSKGGGLAFSGNQLRLYARVYARDLYQFGWQTNSDVGAQQVAFVLTLRASDDAPSIYNSTAQMLGNFVESAVINQEIEIENEV</sequence>
<organism evidence="1 2">
    <name type="scientific">Bradyrhizobium australiense</name>
    <dbReference type="NCBI Taxonomy" id="2721161"/>
    <lineage>
        <taxon>Bacteria</taxon>
        <taxon>Pseudomonadati</taxon>
        <taxon>Pseudomonadota</taxon>
        <taxon>Alphaproteobacteria</taxon>
        <taxon>Hyphomicrobiales</taxon>
        <taxon>Nitrobacteraceae</taxon>
        <taxon>Bradyrhizobium</taxon>
    </lineage>
</organism>
<evidence type="ECO:0000313" key="1">
    <source>
        <dbReference type="EMBL" id="NOJ43829.1"/>
    </source>
</evidence>
<reference evidence="1 2" key="1">
    <citation type="submission" date="2020-03" db="EMBL/GenBank/DDBJ databases">
        <title>Bradyrhizobium diversity isolated from nodules of Indigofera sp.</title>
        <authorList>
            <person name="Klepa M."/>
            <person name="Helene L."/>
            <person name="Hungria M."/>
        </authorList>
    </citation>
    <scope>NUCLEOTIDE SEQUENCE [LARGE SCALE GENOMIC DNA]</scope>
    <source>
        <strain evidence="1 2">WSM 1791</strain>
    </source>
</reference>
<dbReference type="EMBL" id="JAAVLX010000012">
    <property type="protein sequence ID" value="NOJ43829.1"/>
    <property type="molecule type" value="Genomic_DNA"/>
</dbReference>
<name>A0A7Y4LZ12_9BRAD</name>
<protein>
    <submittedName>
        <fullName evidence="1">Uncharacterized protein</fullName>
    </submittedName>
</protein>
<comment type="caution">
    <text evidence="1">The sequence shown here is derived from an EMBL/GenBank/DDBJ whole genome shotgun (WGS) entry which is preliminary data.</text>
</comment>
<dbReference type="RefSeq" id="WP_171583040.1">
    <property type="nucleotide sequence ID" value="NZ_JAAVLX010000012.1"/>
</dbReference>